<dbReference type="GO" id="GO:0003951">
    <property type="term" value="F:NAD+ kinase activity"/>
    <property type="evidence" value="ECO:0007669"/>
    <property type="project" value="UniProtKB-UniRule"/>
</dbReference>
<feature type="binding site" evidence="6">
    <location>
        <begin position="168"/>
        <end position="173"/>
    </location>
    <ligand>
        <name>NAD(+)</name>
        <dbReference type="ChEBI" id="CHEBI:57540"/>
    </ligand>
</feature>
<gene>
    <name evidence="6" type="primary">nadK</name>
    <name evidence="7" type="synonym">ppnK</name>
    <name evidence="7" type="ordered locus">Curi_c09650</name>
</gene>
<accession>K0B027</accession>
<reference evidence="7 8" key="1">
    <citation type="journal article" date="2012" name="PLoS ONE">
        <title>The purine-utilizing bacterium Clostridium acidurici 9a: a genome-guided metabolic reconsideration.</title>
        <authorList>
            <person name="Hartwich K."/>
            <person name="Poehlein A."/>
            <person name="Daniel R."/>
        </authorList>
    </citation>
    <scope>NUCLEOTIDE SEQUENCE [LARGE SCALE GENOMIC DNA]</scope>
    <source>
        <strain evidence="8">ATCC 7906 / DSM 604 / BCRC 14475 / CIP 104303 / KCTC 5404 / NCIMB 10678 / 9a</strain>
    </source>
</reference>
<feature type="binding site" evidence="6">
    <location>
        <position position="192"/>
    </location>
    <ligand>
        <name>NAD(+)</name>
        <dbReference type="ChEBI" id="CHEBI:57540"/>
    </ligand>
</feature>
<comment type="function">
    <text evidence="6">Involved in the regulation of the intracellular balance of NAD and NADP, and is a key enzyme in the biosynthesis of NADP. Catalyzes specifically the phosphorylation on 2'-hydroxyl of the adenosine moiety of NAD to yield NADP.</text>
</comment>
<evidence type="ECO:0000256" key="5">
    <source>
        <dbReference type="ARBA" id="ARBA00047925"/>
    </source>
</evidence>
<protein>
    <recommendedName>
        <fullName evidence="6">NAD kinase</fullName>
        <ecNumber evidence="6">2.7.1.23</ecNumber>
    </recommendedName>
    <alternativeName>
        <fullName evidence="6">ATP-dependent NAD kinase</fullName>
    </alternativeName>
</protein>
<dbReference type="STRING" id="1128398.Curi_c09650"/>
<keyword evidence="6" id="KW-0963">Cytoplasm</keyword>
<feature type="binding site" evidence="6">
    <location>
        <position position="157"/>
    </location>
    <ligand>
        <name>NAD(+)</name>
        <dbReference type="ChEBI" id="CHEBI:57540"/>
    </ligand>
</feature>
<dbReference type="GO" id="GO:0051287">
    <property type="term" value="F:NAD binding"/>
    <property type="evidence" value="ECO:0007669"/>
    <property type="project" value="UniProtKB-ARBA"/>
</dbReference>
<keyword evidence="2 6" id="KW-0418">Kinase</keyword>
<dbReference type="InterPro" id="IPR017438">
    <property type="entry name" value="ATP-NAD_kinase_N"/>
</dbReference>
<comment type="similarity">
    <text evidence="6">Belongs to the NAD kinase family.</text>
</comment>
<proteinExistence type="inferred from homology"/>
<name>K0B027_GOTA9</name>
<feature type="binding site" evidence="6">
    <location>
        <begin position="128"/>
        <end position="129"/>
    </location>
    <ligand>
        <name>NAD(+)</name>
        <dbReference type="ChEBI" id="CHEBI:57540"/>
    </ligand>
</feature>
<dbReference type="Pfam" id="PF01513">
    <property type="entry name" value="NAD_kinase"/>
    <property type="match status" value="1"/>
</dbReference>
<comment type="cofactor">
    <cofactor evidence="6">
        <name>a divalent metal cation</name>
        <dbReference type="ChEBI" id="CHEBI:60240"/>
    </cofactor>
</comment>
<dbReference type="Gene3D" id="3.40.50.10330">
    <property type="entry name" value="Probable inorganic polyphosphate/atp-NAD kinase, domain 1"/>
    <property type="match status" value="1"/>
</dbReference>
<feature type="binding site" evidence="6">
    <location>
        <position position="138"/>
    </location>
    <ligand>
        <name>NAD(+)</name>
        <dbReference type="ChEBI" id="CHEBI:57540"/>
    </ligand>
</feature>
<evidence type="ECO:0000313" key="7">
    <source>
        <dbReference type="EMBL" id="AFS77981.1"/>
    </source>
</evidence>
<evidence type="ECO:0000256" key="1">
    <source>
        <dbReference type="ARBA" id="ARBA00022679"/>
    </source>
</evidence>
<dbReference type="HOGENOM" id="CLU_008831_0_3_9"/>
<dbReference type="GO" id="GO:0005737">
    <property type="term" value="C:cytoplasm"/>
    <property type="evidence" value="ECO:0007669"/>
    <property type="project" value="UniProtKB-SubCell"/>
</dbReference>
<feature type="binding site" evidence="6">
    <location>
        <position position="60"/>
    </location>
    <ligand>
        <name>NAD(+)</name>
        <dbReference type="ChEBI" id="CHEBI:57540"/>
    </ligand>
</feature>
<dbReference type="EC" id="2.7.1.23" evidence="6"/>
<sequence>MEETNKKRIINIIHNNDMPSTKAFKSLHDKLSRKDYEIYEGFNPDAILNICIGGDGAFLRTVHRYHFPDIPFIGVNTGHLGFFQEISPDNLDKFVDKFCAEEYNIEEISLIQADICTRDACITLNGINEIVIKAIESRVIHLNIYIDNEHFEKVSGDGVIISTPIGSTAYNYSCGGSVISPSLNVLQLTPIAPINSKSYRCLNNSLIIPKDTPIVFSPEYRDENSVLIIVDGKQFTYDNISEISFSFSEKTLKRLTLNKKNFWANVRDKFL</sequence>
<dbReference type="PATRIC" id="fig|1128398.3.peg.964"/>
<keyword evidence="6" id="KW-0547">Nucleotide-binding</keyword>
<dbReference type="GO" id="GO:0046872">
    <property type="term" value="F:metal ion binding"/>
    <property type="evidence" value="ECO:0007669"/>
    <property type="project" value="UniProtKB-UniRule"/>
</dbReference>
<keyword evidence="1 6" id="KW-0808">Transferase</keyword>
<dbReference type="SUPFAM" id="SSF111331">
    <property type="entry name" value="NAD kinase/diacylglycerol kinase-like"/>
    <property type="match status" value="1"/>
</dbReference>
<organism evidence="7 8">
    <name type="scientific">Gottschalkia acidurici (strain ATCC 7906 / DSM 604 / BCRC 14475 / CIP 104303 / KCTC 5404 / NCIMB 10678 / 9a)</name>
    <name type="common">Clostridium acidurici</name>
    <dbReference type="NCBI Taxonomy" id="1128398"/>
    <lineage>
        <taxon>Bacteria</taxon>
        <taxon>Bacillati</taxon>
        <taxon>Bacillota</taxon>
        <taxon>Tissierellia</taxon>
        <taxon>Tissierellales</taxon>
        <taxon>Gottschalkiaceae</taxon>
        <taxon>Gottschalkia</taxon>
    </lineage>
</organism>
<dbReference type="GO" id="GO:0006741">
    <property type="term" value="P:NADP+ biosynthetic process"/>
    <property type="evidence" value="ECO:0007669"/>
    <property type="project" value="UniProtKB-UniRule"/>
</dbReference>
<dbReference type="InterPro" id="IPR016064">
    <property type="entry name" value="NAD/diacylglycerol_kinase_sf"/>
</dbReference>
<evidence type="ECO:0000256" key="3">
    <source>
        <dbReference type="ARBA" id="ARBA00022857"/>
    </source>
</evidence>
<comment type="caution">
    <text evidence="6">Lacks conserved residue(s) required for the propagation of feature annotation.</text>
</comment>
<dbReference type="KEGG" id="cad:Curi_c09650"/>
<evidence type="ECO:0000256" key="6">
    <source>
        <dbReference type="HAMAP-Rule" id="MF_00361"/>
    </source>
</evidence>
<evidence type="ECO:0000256" key="2">
    <source>
        <dbReference type="ARBA" id="ARBA00022777"/>
    </source>
</evidence>
<keyword evidence="6" id="KW-0067">ATP-binding</keyword>
<keyword evidence="3 6" id="KW-0521">NADP</keyword>
<dbReference type="PANTHER" id="PTHR20275:SF0">
    <property type="entry name" value="NAD KINASE"/>
    <property type="match status" value="1"/>
</dbReference>
<comment type="subcellular location">
    <subcellularLocation>
        <location evidence="6">Cytoplasm</location>
    </subcellularLocation>
</comment>
<dbReference type="InterPro" id="IPR017437">
    <property type="entry name" value="ATP-NAD_kinase_PpnK-typ_C"/>
</dbReference>
<evidence type="ECO:0000313" key="8">
    <source>
        <dbReference type="Proteomes" id="UP000006094"/>
    </source>
</evidence>
<dbReference type="GO" id="GO:0005524">
    <property type="term" value="F:ATP binding"/>
    <property type="evidence" value="ECO:0007669"/>
    <property type="project" value="UniProtKB-KW"/>
</dbReference>
<keyword evidence="8" id="KW-1185">Reference proteome</keyword>
<dbReference type="InterPro" id="IPR002504">
    <property type="entry name" value="NADK"/>
</dbReference>
<feature type="active site" description="Proton acceptor" evidence="6">
    <location>
        <position position="55"/>
    </location>
</feature>
<dbReference type="eggNOG" id="COG0061">
    <property type="taxonomic scope" value="Bacteria"/>
</dbReference>
<dbReference type="AlphaFoldDB" id="K0B027"/>
<feature type="binding site" evidence="6">
    <location>
        <begin position="55"/>
        <end position="56"/>
    </location>
    <ligand>
        <name>NAD(+)</name>
        <dbReference type="ChEBI" id="CHEBI:57540"/>
    </ligand>
</feature>
<dbReference type="RefSeq" id="WP_014967118.1">
    <property type="nucleotide sequence ID" value="NC_018664.1"/>
</dbReference>
<keyword evidence="4 6" id="KW-0520">NAD</keyword>
<dbReference type="Gene3D" id="2.60.200.30">
    <property type="entry name" value="Probable inorganic polyphosphate/atp-NAD kinase, domain 2"/>
    <property type="match status" value="1"/>
</dbReference>
<dbReference type="HAMAP" id="MF_00361">
    <property type="entry name" value="NAD_kinase"/>
    <property type="match status" value="1"/>
</dbReference>
<dbReference type="EMBL" id="CP003326">
    <property type="protein sequence ID" value="AFS77981.1"/>
    <property type="molecule type" value="Genomic_DNA"/>
</dbReference>
<feature type="binding site" evidence="6">
    <location>
        <position position="165"/>
    </location>
    <ligand>
        <name>NAD(+)</name>
        <dbReference type="ChEBI" id="CHEBI:57540"/>
    </ligand>
</feature>
<dbReference type="PANTHER" id="PTHR20275">
    <property type="entry name" value="NAD KINASE"/>
    <property type="match status" value="1"/>
</dbReference>
<comment type="catalytic activity">
    <reaction evidence="5 6">
        <text>NAD(+) + ATP = ADP + NADP(+) + H(+)</text>
        <dbReference type="Rhea" id="RHEA:18629"/>
        <dbReference type="ChEBI" id="CHEBI:15378"/>
        <dbReference type="ChEBI" id="CHEBI:30616"/>
        <dbReference type="ChEBI" id="CHEBI:57540"/>
        <dbReference type="ChEBI" id="CHEBI:58349"/>
        <dbReference type="ChEBI" id="CHEBI:456216"/>
        <dbReference type="EC" id="2.7.1.23"/>
    </reaction>
</comment>
<dbReference type="Pfam" id="PF20143">
    <property type="entry name" value="NAD_kinase_C"/>
    <property type="match status" value="1"/>
</dbReference>
<dbReference type="Proteomes" id="UP000006094">
    <property type="component" value="Chromosome"/>
</dbReference>
<dbReference type="GO" id="GO:0019674">
    <property type="term" value="P:NAD+ metabolic process"/>
    <property type="evidence" value="ECO:0007669"/>
    <property type="project" value="InterPro"/>
</dbReference>
<evidence type="ECO:0000256" key="4">
    <source>
        <dbReference type="ARBA" id="ARBA00023027"/>
    </source>
</evidence>